<evidence type="ECO:0000256" key="7">
    <source>
        <dbReference type="ARBA" id="ARBA00023014"/>
    </source>
</evidence>
<feature type="binding site" evidence="12">
    <location>
        <position position="262"/>
    </location>
    <ligand>
        <name>[4Fe-4S] cluster</name>
        <dbReference type="ChEBI" id="CHEBI:49883"/>
        <label>2</label>
        <note>4Fe-4S-substrate</note>
    </ligand>
</feature>
<keyword evidence="4 12" id="KW-0479">Metal-binding</keyword>
<dbReference type="GO" id="GO:0005525">
    <property type="term" value="F:GTP binding"/>
    <property type="evidence" value="ECO:0007669"/>
    <property type="project" value="UniProtKB-UniRule"/>
</dbReference>
<dbReference type="PANTHER" id="PTHR22960">
    <property type="entry name" value="MOLYBDOPTERIN COFACTOR SYNTHESIS PROTEIN A"/>
    <property type="match status" value="1"/>
</dbReference>
<dbReference type="Pfam" id="PF06463">
    <property type="entry name" value="Mob_synth_C"/>
    <property type="match status" value="1"/>
</dbReference>
<evidence type="ECO:0000256" key="12">
    <source>
        <dbReference type="HAMAP-Rule" id="MF_01225"/>
    </source>
</evidence>
<feature type="binding site" evidence="12">
    <location>
        <position position="265"/>
    </location>
    <ligand>
        <name>[4Fe-4S] cluster</name>
        <dbReference type="ChEBI" id="CHEBI:49883"/>
        <label>2</label>
        <note>4Fe-4S-substrate</note>
    </ligand>
</feature>
<dbReference type="GO" id="GO:1904047">
    <property type="term" value="F:S-adenosyl-L-methionine binding"/>
    <property type="evidence" value="ECO:0007669"/>
    <property type="project" value="UniProtKB-UniRule"/>
</dbReference>
<keyword evidence="15" id="KW-1185">Reference proteome</keyword>
<feature type="binding site" evidence="12">
    <location>
        <position position="25"/>
    </location>
    <ligand>
        <name>[4Fe-4S] cluster</name>
        <dbReference type="ChEBI" id="CHEBI:49883"/>
        <label>1</label>
        <note>4Fe-4S-S-AdoMet</note>
    </ligand>
</feature>
<dbReference type="PROSITE" id="PS51918">
    <property type="entry name" value="RADICAL_SAM"/>
    <property type="match status" value="1"/>
</dbReference>
<feature type="binding site" evidence="12">
    <location>
        <position position="198"/>
    </location>
    <ligand>
        <name>S-adenosyl-L-methionine</name>
        <dbReference type="ChEBI" id="CHEBI:59789"/>
    </ligand>
</feature>
<gene>
    <name evidence="12 14" type="primary">moaA</name>
    <name evidence="14" type="ORF">FO441_12040</name>
</gene>
<dbReference type="CDD" id="cd21117">
    <property type="entry name" value="Twitch_MoaA"/>
    <property type="match status" value="1"/>
</dbReference>
<comment type="pathway">
    <text evidence="12">Cofactor biosynthesis; molybdopterin biosynthesis.</text>
</comment>
<name>A0A558AR36_9STAP</name>
<dbReference type="Gene3D" id="3.20.20.70">
    <property type="entry name" value="Aldolase class I"/>
    <property type="match status" value="1"/>
</dbReference>
<evidence type="ECO:0000256" key="2">
    <source>
        <dbReference type="ARBA" id="ARBA00022485"/>
    </source>
</evidence>
<accession>A0A558AR36</accession>
<evidence type="ECO:0000256" key="4">
    <source>
        <dbReference type="ARBA" id="ARBA00022723"/>
    </source>
</evidence>
<dbReference type="InterPro" id="IPR013785">
    <property type="entry name" value="Aldolase_TIM"/>
</dbReference>
<protein>
    <recommendedName>
        <fullName evidence="1 12">GTP 3',8-cyclase</fullName>
        <ecNumber evidence="1 12">4.1.99.22</ecNumber>
    </recommendedName>
    <alternativeName>
        <fullName evidence="12">Molybdenum cofactor biosynthesis protein A</fullName>
    </alternativeName>
</protein>
<feature type="binding site" evidence="12">
    <location>
        <position position="29"/>
    </location>
    <ligand>
        <name>[4Fe-4S] cluster</name>
        <dbReference type="ChEBI" id="CHEBI:49883"/>
        <label>1</label>
        <note>4Fe-4S-S-AdoMet</note>
    </ligand>
</feature>
<feature type="binding site" evidence="12">
    <location>
        <position position="103"/>
    </location>
    <ligand>
        <name>GTP</name>
        <dbReference type="ChEBI" id="CHEBI:37565"/>
    </ligand>
</feature>
<keyword evidence="6 12" id="KW-0408">Iron</keyword>
<dbReference type="NCBIfam" id="TIGR02666">
    <property type="entry name" value="moaA"/>
    <property type="match status" value="1"/>
</dbReference>
<dbReference type="UniPathway" id="UPA00344"/>
<comment type="caution">
    <text evidence="14">The sequence shown here is derived from an EMBL/GenBank/DDBJ whole genome shotgun (WGS) entry which is preliminary data.</text>
</comment>
<dbReference type="EC" id="4.1.99.22" evidence="1 12"/>
<evidence type="ECO:0000256" key="3">
    <source>
        <dbReference type="ARBA" id="ARBA00022691"/>
    </source>
</evidence>
<reference evidence="14 15" key="1">
    <citation type="submission" date="2019-07" db="EMBL/GenBank/DDBJ databases">
        <title>Salinicoccus cyprini sp. nov., isolated from gastro-intestinal tract of mirror carp, Cyprinus carpio var. specularis, collected from Gobind Sagar Reservoir, Himachal Pradesh, India.</title>
        <authorList>
            <person name="Talwar C."/>
            <person name="Singh A.K."/>
            <person name="Lal R."/>
            <person name="Negi R.K."/>
        </authorList>
    </citation>
    <scope>NUCLEOTIDE SEQUENCE [LARGE SCALE GENOMIC DNA]</scope>
    <source>
        <strain evidence="14 15">CT19</strain>
    </source>
</reference>
<keyword evidence="5 12" id="KW-0547">Nucleotide-binding</keyword>
<keyword evidence="2 12" id="KW-0004">4Fe-4S</keyword>
<dbReference type="EMBL" id="VMSJ01000006">
    <property type="protein sequence ID" value="TVT26733.1"/>
    <property type="molecule type" value="Genomic_DNA"/>
</dbReference>
<keyword evidence="7 12" id="KW-0411">Iron-sulfur</keyword>
<dbReference type="GO" id="GO:0051539">
    <property type="term" value="F:4 iron, 4 sulfur cluster binding"/>
    <property type="evidence" value="ECO:0007669"/>
    <property type="project" value="UniProtKB-UniRule"/>
</dbReference>
<evidence type="ECO:0000256" key="1">
    <source>
        <dbReference type="ARBA" id="ARBA00012167"/>
    </source>
</evidence>
<comment type="catalytic activity">
    <reaction evidence="11 12">
        <text>GTP + AH2 + S-adenosyl-L-methionine = (8S)-3',8-cyclo-7,8-dihydroguanosine 5'-triphosphate + 5'-deoxyadenosine + L-methionine + A + H(+)</text>
        <dbReference type="Rhea" id="RHEA:49576"/>
        <dbReference type="ChEBI" id="CHEBI:13193"/>
        <dbReference type="ChEBI" id="CHEBI:15378"/>
        <dbReference type="ChEBI" id="CHEBI:17319"/>
        <dbReference type="ChEBI" id="CHEBI:17499"/>
        <dbReference type="ChEBI" id="CHEBI:37565"/>
        <dbReference type="ChEBI" id="CHEBI:57844"/>
        <dbReference type="ChEBI" id="CHEBI:59789"/>
        <dbReference type="ChEBI" id="CHEBI:131766"/>
        <dbReference type="EC" id="4.1.99.22"/>
    </reaction>
</comment>
<feature type="domain" description="Radical SAM core" evidence="13">
    <location>
        <begin position="9"/>
        <end position="228"/>
    </location>
</feature>
<dbReference type="OrthoDB" id="9763993at2"/>
<evidence type="ECO:0000256" key="8">
    <source>
        <dbReference type="ARBA" id="ARBA00023134"/>
    </source>
</evidence>
<keyword evidence="10 12" id="KW-0456">Lyase</keyword>
<dbReference type="InterPro" id="IPR040064">
    <property type="entry name" value="MoaA-like"/>
</dbReference>
<dbReference type="RefSeq" id="WP_145290586.1">
    <property type="nucleotide sequence ID" value="NZ_VMSJ01000006.1"/>
</dbReference>
<evidence type="ECO:0000256" key="10">
    <source>
        <dbReference type="ARBA" id="ARBA00023239"/>
    </source>
</evidence>
<dbReference type="GO" id="GO:0061799">
    <property type="term" value="F:cyclic pyranopterin monophosphate synthase activity"/>
    <property type="evidence" value="ECO:0007669"/>
    <property type="project" value="TreeGrafter"/>
</dbReference>
<keyword evidence="3 12" id="KW-0949">S-adenosyl-L-methionine</keyword>
<dbReference type="SFLD" id="SFLDG01383">
    <property type="entry name" value="cyclic_pyranopterin_phosphate"/>
    <property type="match status" value="1"/>
</dbReference>
<dbReference type="InterPro" id="IPR050105">
    <property type="entry name" value="MoCo_biosynth_MoaA/MoaC"/>
</dbReference>
<dbReference type="InterPro" id="IPR006638">
    <property type="entry name" value="Elp3/MiaA/NifB-like_rSAM"/>
</dbReference>
<feature type="binding site" evidence="12">
    <location>
        <position position="127"/>
    </location>
    <ligand>
        <name>S-adenosyl-L-methionine</name>
        <dbReference type="ChEBI" id="CHEBI:59789"/>
    </ligand>
</feature>
<evidence type="ECO:0000256" key="11">
    <source>
        <dbReference type="ARBA" id="ARBA00048697"/>
    </source>
</evidence>
<dbReference type="CDD" id="cd01335">
    <property type="entry name" value="Radical_SAM"/>
    <property type="match status" value="1"/>
</dbReference>
<feature type="binding site" evidence="12">
    <location>
        <position position="32"/>
    </location>
    <ligand>
        <name>[4Fe-4S] cluster</name>
        <dbReference type="ChEBI" id="CHEBI:49883"/>
        <label>1</label>
        <note>4Fe-4S-S-AdoMet</note>
    </ligand>
</feature>
<dbReference type="SMART" id="SM00729">
    <property type="entry name" value="Elp3"/>
    <property type="match status" value="1"/>
</dbReference>
<feature type="binding site" evidence="12">
    <location>
        <position position="164"/>
    </location>
    <ligand>
        <name>GTP</name>
        <dbReference type="ChEBI" id="CHEBI:37565"/>
    </ligand>
</feature>
<keyword evidence="8 12" id="KW-0342">GTP-binding</keyword>
<comment type="subunit">
    <text evidence="12">Monomer and homodimer.</text>
</comment>
<feature type="binding site" evidence="12">
    <location>
        <begin position="267"/>
        <end position="269"/>
    </location>
    <ligand>
        <name>GTP</name>
        <dbReference type="ChEBI" id="CHEBI:37565"/>
    </ligand>
</feature>
<feature type="binding site" evidence="12">
    <location>
        <position position="18"/>
    </location>
    <ligand>
        <name>GTP</name>
        <dbReference type="ChEBI" id="CHEBI:37565"/>
    </ligand>
</feature>
<dbReference type="HAMAP" id="MF_01225_B">
    <property type="entry name" value="MoaA_B"/>
    <property type="match status" value="1"/>
</dbReference>
<feature type="binding site" evidence="12">
    <location>
        <position position="72"/>
    </location>
    <ligand>
        <name>GTP</name>
        <dbReference type="ChEBI" id="CHEBI:37565"/>
    </ligand>
</feature>
<dbReference type="Pfam" id="PF04055">
    <property type="entry name" value="Radical_SAM"/>
    <property type="match status" value="1"/>
</dbReference>
<dbReference type="PROSITE" id="PS01305">
    <property type="entry name" value="MOAA_NIFB_PQQE"/>
    <property type="match status" value="1"/>
</dbReference>
<feature type="binding site" evidence="12">
    <location>
        <position position="76"/>
    </location>
    <ligand>
        <name>S-adenosyl-L-methionine</name>
        <dbReference type="ChEBI" id="CHEBI:59789"/>
    </ligand>
</feature>
<sequence length="341" mass="39438">MKVESITDKFGRPIRDLRISVTDRCNFRCTYCMPKEIFGDDFEFMKREQLLSFEEIERIAKIYASLGVKKLRITGGEPLLRRDLHELIRKLYNIEGIEDIGMTTNGLLLKKHGRKLYDAGLRRLNISLDAMDDELFGQINDRGIGTSRIIEQIRYALSLGFDIKINMVVQKGLNDHEILPMARFFKTLPVTLRFIEFMDVGNDNGWNFDKVITKKEIVSMLEEEFDIEPLDPAYYGEVAKVYRHKDADSHLGFITSVSESFCSTCTRARLSSDGKFYGCLFAVDGFDVRKLIREGISDAELTDVLTGVWNRRDDRYSDLRTEITSENRRRRNKINMSYIGG</sequence>
<comment type="similarity">
    <text evidence="12">Belongs to the radical SAM superfamily. MoaA family.</text>
</comment>
<evidence type="ECO:0000313" key="14">
    <source>
        <dbReference type="EMBL" id="TVT26733.1"/>
    </source>
</evidence>
<dbReference type="InterPro" id="IPR058240">
    <property type="entry name" value="rSAM_sf"/>
</dbReference>
<dbReference type="InterPro" id="IPR007197">
    <property type="entry name" value="rSAM"/>
</dbReference>
<evidence type="ECO:0000259" key="13">
    <source>
        <dbReference type="PROSITE" id="PS51918"/>
    </source>
</evidence>
<keyword evidence="9 12" id="KW-0501">Molybdenum cofactor biosynthesis</keyword>
<dbReference type="InterPro" id="IPR010505">
    <property type="entry name" value="MoaA_twitch"/>
</dbReference>
<evidence type="ECO:0000313" key="15">
    <source>
        <dbReference type="Proteomes" id="UP000315103"/>
    </source>
</evidence>
<dbReference type="Proteomes" id="UP000315103">
    <property type="component" value="Unassembled WGS sequence"/>
</dbReference>
<dbReference type="AlphaFoldDB" id="A0A558AR36"/>
<dbReference type="SFLD" id="SFLDG01067">
    <property type="entry name" value="SPASM/twitch_domain_containing"/>
    <property type="match status" value="1"/>
</dbReference>
<feature type="binding site" evidence="12">
    <location>
        <position position="279"/>
    </location>
    <ligand>
        <name>[4Fe-4S] cluster</name>
        <dbReference type="ChEBI" id="CHEBI:49883"/>
        <label>2</label>
        <note>4Fe-4S-substrate</note>
    </ligand>
</feature>
<dbReference type="InterPro" id="IPR013483">
    <property type="entry name" value="MoaA"/>
</dbReference>
<organism evidence="14 15">
    <name type="scientific">Salinicoccus cyprini</name>
    <dbReference type="NCBI Taxonomy" id="2493691"/>
    <lineage>
        <taxon>Bacteria</taxon>
        <taxon>Bacillati</taxon>
        <taxon>Bacillota</taxon>
        <taxon>Bacilli</taxon>
        <taxon>Bacillales</taxon>
        <taxon>Staphylococcaceae</taxon>
        <taxon>Salinicoccus</taxon>
    </lineage>
</organism>
<dbReference type="GO" id="GO:0046872">
    <property type="term" value="F:metal ion binding"/>
    <property type="evidence" value="ECO:0007669"/>
    <property type="project" value="UniProtKB-KW"/>
</dbReference>
<evidence type="ECO:0000256" key="6">
    <source>
        <dbReference type="ARBA" id="ARBA00023004"/>
    </source>
</evidence>
<dbReference type="InterPro" id="IPR000385">
    <property type="entry name" value="MoaA_NifB_PqqE_Fe-S-bd_CS"/>
</dbReference>
<proteinExistence type="inferred from homology"/>
<comment type="function">
    <text evidence="12">Catalyzes the cyclization of GTP to (8S)-3',8-cyclo-7,8-dihydroguanosine 5'-triphosphate.</text>
</comment>
<evidence type="ECO:0000256" key="5">
    <source>
        <dbReference type="ARBA" id="ARBA00022741"/>
    </source>
</evidence>
<dbReference type="GO" id="GO:0061798">
    <property type="term" value="F:GTP 3',8'-cyclase activity"/>
    <property type="evidence" value="ECO:0007669"/>
    <property type="project" value="UniProtKB-UniRule"/>
</dbReference>
<dbReference type="SFLD" id="SFLDG01386">
    <property type="entry name" value="main_SPASM_domain-containing"/>
    <property type="match status" value="1"/>
</dbReference>
<dbReference type="GO" id="GO:0006777">
    <property type="term" value="P:Mo-molybdopterin cofactor biosynthetic process"/>
    <property type="evidence" value="ECO:0007669"/>
    <property type="project" value="UniProtKB-UniRule"/>
</dbReference>
<comment type="cofactor">
    <cofactor evidence="12">
        <name>[4Fe-4S] cluster</name>
        <dbReference type="ChEBI" id="CHEBI:49883"/>
    </cofactor>
    <text evidence="12">Binds 2 [4Fe-4S] clusters. Binds 1 [4Fe-4S] cluster coordinated with 3 cysteines and an exchangeable S-adenosyl-L-methionine and 1 [4Fe-4S] cluster coordinated with 3 cysteines and the GTP-derived substrate.</text>
</comment>
<dbReference type="SUPFAM" id="SSF102114">
    <property type="entry name" value="Radical SAM enzymes"/>
    <property type="match status" value="1"/>
</dbReference>
<feature type="binding site" evidence="12">
    <location>
        <position position="31"/>
    </location>
    <ligand>
        <name>S-adenosyl-L-methionine</name>
        <dbReference type="ChEBI" id="CHEBI:59789"/>
    </ligand>
</feature>
<dbReference type="PANTHER" id="PTHR22960:SF0">
    <property type="entry name" value="MOLYBDENUM COFACTOR BIOSYNTHESIS PROTEIN 1"/>
    <property type="match status" value="1"/>
</dbReference>
<evidence type="ECO:0000256" key="9">
    <source>
        <dbReference type="ARBA" id="ARBA00023150"/>
    </source>
</evidence>
<dbReference type="SFLD" id="SFLDS00029">
    <property type="entry name" value="Radical_SAM"/>
    <property type="match status" value="1"/>
</dbReference>